<dbReference type="InterPro" id="IPR001278">
    <property type="entry name" value="Arg-tRNA-ligase"/>
</dbReference>
<keyword evidence="5" id="KW-0963">Cytoplasm</keyword>
<evidence type="ECO:0000256" key="1">
    <source>
        <dbReference type="ARBA" id="ARBA00004496"/>
    </source>
</evidence>
<protein>
    <recommendedName>
        <fullName evidence="4">arginine--tRNA ligase</fullName>
        <ecNumber evidence="4">6.1.1.19</ecNumber>
    </recommendedName>
</protein>
<evidence type="ECO:0000256" key="3">
    <source>
        <dbReference type="ARBA" id="ARBA00011245"/>
    </source>
</evidence>
<comment type="similarity">
    <text evidence="2">Belongs to the class-I aminoacyl-tRNA synthetase family.</text>
</comment>
<dbReference type="InterPro" id="IPR001412">
    <property type="entry name" value="aa-tRNA-synth_I_CS"/>
</dbReference>
<dbReference type="PROSITE" id="PS00178">
    <property type="entry name" value="AA_TRNA_LIGASE_I"/>
    <property type="match status" value="1"/>
</dbReference>
<reference evidence="13" key="1">
    <citation type="journal article" date="2014" name="Front. Microbiol.">
        <title>High frequency of phylogenetically diverse reductive dehalogenase-homologous genes in deep subseafloor sedimentary metagenomes.</title>
        <authorList>
            <person name="Kawai M."/>
            <person name="Futagami T."/>
            <person name="Toyoda A."/>
            <person name="Takaki Y."/>
            <person name="Nishi S."/>
            <person name="Hori S."/>
            <person name="Arai W."/>
            <person name="Tsubouchi T."/>
            <person name="Morono Y."/>
            <person name="Uchiyama I."/>
            <person name="Ito T."/>
            <person name="Fujiyama A."/>
            <person name="Inagaki F."/>
            <person name="Takami H."/>
        </authorList>
    </citation>
    <scope>NUCLEOTIDE SEQUENCE</scope>
    <source>
        <strain evidence="13">Expedition CK06-06</strain>
    </source>
</reference>
<dbReference type="InterPro" id="IPR009080">
    <property type="entry name" value="tRNAsynth_Ia_anticodon-bd"/>
</dbReference>
<evidence type="ECO:0000256" key="10">
    <source>
        <dbReference type="ARBA" id="ARBA00023146"/>
    </source>
</evidence>
<name>X0Z311_9ZZZZ</name>
<comment type="subunit">
    <text evidence="3">Monomer.</text>
</comment>
<dbReference type="InterPro" id="IPR008909">
    <property type="entry name" value="DALR_anticod-bd"/>
</dbReference>
<dbReference type="PANTHER" id="PTHR11956:SF5">
    <property type="entry name" value="ARGININE--TRNA LIGASE, CYTOPLASMIC"/>
    <property type="match status" value="1"/>
</dbReference>
<dbReference type="Gene3D" id="3.40.50.620">
    <property type="entry name" value="HUPs"/>
    <property type="match status" value="1"/>
</dbReference>
<accession>X0Z311</accession>
<organism evidence="13">
    <name type="scientific">marine sediment metagenome</name>
    <dbReference type="NCBI Taxonomy" id="412755"/>
    <lineage>
        <taxon>unclassified sequences</taxon>
        <taxon>metagenomes</taxon>
        <taxon>ecological metagenomes</taxon>
    </lineage>
</organism>
<dbReference type="SUPFAM" id="SSF47323">
    <property type="entry name" value="Anticodon-binding domain of a subclass of class I aminoacyl-tRNA synthetases"/>
    <property type="match status" value="1"/>
</dbReference>
<comment type="caution">
    <text evidence="13">The sequence shown here is derived from an EMBL/GenBank/DDBJ whole genome shotgun (WGS) entry which is preliminary data.</text>
</comment>
<dbReference type="GO" id="GO:0005524">
    <property type="term" value="F:ATP binding"/>
    <property type="evidence" value="ECO:0007669"/>
    <property type="project" value="UniProtKB-KW"/>
</dbReference>
<dbReference type="PRINTS" id="PR01038">
    <property type="entry name" value="TRNASYNTHARG"/>
</dbReference>
<dbReference type="FunFam" id="3.40.50.620:FF:000062">
    <property type="entry name" value="Arginine--tRNA ligase"/>
    <property type="match status" value="1"/>
</dbReference>
<feature type="non-terminal residue" evidence="13">
    <location>
        <position position="1"/>
    </location>
</feature>
<feature type="domain" description="DALR anticodon binding" evidence="12">
    <location>
        <begin position="310"/>
        <end position="381"/>
    </location>
</feature>
<dbReference type="EMBL" id="BART01007204">
    <property type="protein sequence ID" value="GAG54848.1"/>
    <property type="molecule type" value="Genomic_DNA"/>
</dbReference>
<dbReference type="EC" id="6.1.1.19" evidence="4"/>
<dbReference type="NCBIfam" id="TIGR00456">
    <property type="entry name" value="argS"/>
    <property type="match status" value="1"/>
</dbReference>
<dbReference type="InterPro" id="IPR035684">
    <property type="entry name" value="ArgRS_core"/>
</dbReference>
<evidence type="ECO:0000256" key="5">
    <source>
        <dbReference type="ARBA" id="ARBA00022490"/>
    </source>
</evidence>
<evidence type="ECO:0000256" key="2">
    <source>
        <dbReference type="ARBA" id="ARBA00005594"/>
    </source>
</evidence>
<evidence type="ECO:0000256" key="11">
    <source>
        <dbReference type="ARBA" id="ARBA00049339"/>
    </source>
</evidence>
<dbReference type="SUPFAM" id="SSF52374">
    <property type="entry name" value="Nucleotidylyl transferase"/>
    <property type="match status" value="1"/>
</dbReference>
<dbReference type="GO" id="GO:0006420">
    <property type="term" value="P:arginyl-tRNA aminoacylation"/>
    <property type="evidence" value="ECO:0007669"/>
    <property type="project" value="InterPro"/>
</dbReference>
<dbReference type="SMART" id="SM00836">
    <property type="entry name" value="DALR_1"/>
    <property type="match status" value="1"/>
</dbReference>
<dbReference type="Gene3D" id="1.10.730.10">
    <property type="entry name" value="Isoleucyl-tRNA Synthetase, Domain 1"/>
    <property type="match status" value="1"/>
</dbReference>
<dbReference type="PANTHER" id="PTHR11956">
    <property type="entry name" value="ARGINYL-TRNA SYNTHETASE"/>
    <property type="match status" value="1"/>
</dbReference>
<comment type="catalytic activity">
    <reaction evidence="11">
        <text>tRNA(Arg) + L-arginine + ATP = L-arginyl-tRNA(Arg) + AMP + diphosphate</text>
        <dbReference type="Rhea" id="RHEA:20301"/>
        <dbReference type="Rhea" id="RHEA-COMP:9658"/>
        <dbReference type="Rhea" id="RHEA-COMP:9673"/>
        <dbReference type="ChEBI" id="CHEBI:30616"/>
        <dbReference type="ChEBI" id="CHEBI:32682"/>
        <dbReference type="ChEBI" id="CHEBI:33019"/>
        <dbReference type="ChEBI" id="CHEBI:78442"/>
        <dbReference type="ChEBI" id="CHEBI:78513"/>
        <dbReference type="ChEBI" id="CHEBI:456215"/>
        <dbReference type="EC" id="6.1.1.19"/>
    </reaction>
</comment>
<dbReference type="GO" id="GO:0004814">
    <property type="term" value="F:arginine-tRNA ligase activity"/>
    <property type="evidence" value="ECO:0007669"/>
    <property type="project" value="UniProtKB-EC"/>
</dbReference>
<evidence type="ECO:0000256" key="8">
    <source>
        <dbReference type="ARBA" id="ARBA00022840"/>
    </source>
</evidence>
<dbReference type="Pfam" id="PF00750">
    <property type="entry name" value="tRNA-synt_1d"/>
    <property type="match status" value="1"/>
</dbReference>
<keyword evidence="8" id="KW-0067">ATP-binding</keyword>
<dbReference type="CDD" id="cd00671">
    <property type="entry name" value="ArgRS_core"/>
    <property type="match status" value="1"/>
</dbReference>
<proteinExistence type="inferred from homology"/>
<evidence type="ECO:0000256" key="9">
    <source>
        <dbReference type="ARBA" id="ARBA00022917"/>
    </source>
</evidence>
<evidence type="ECO:0000256" key="6">
    <source>
        <dbReference type="ARBA" id="ARBA00022598"/>
    </source>
</evidence>
<keyword evidence="6" id="KW-0436">Ligase</keyword>
<dbReference type="GO" id="GO:0005737">
    <property type="term" value="C:cytoplasm"/>
    <property type="evidence" value="ECO:0007669"/>
    <property type="project" value="UniProtKB-SubCell"/>
</dbReference>
<evidence type="ECO:0000313" key="13">
    <source>
        <dbReference type="EMBL" id="GAG54848.1"/>
    </source>
</evidence>
<dbReference type="Pfam" id="PF05746">
    <property type="entry name" value="DALR_1"/>
    <property type="match status" value="1"/>
</dbReference>
<sequence>FVSVNPTGPLHVGHGRGAILGSTLANVLTTAGYRVEKEYYINDAGSQIDAFYRSLYARYQQCLGIDAETPSDGYLGSYMVDLAKEIITEEGDGFLHLPEQAARAQLGRLGLEKIIKLIRSDLELLGVSFDVWFSEQSLYDKGQYQTAMSLLRQGGYISEKEGATWFVSTALGEDKDNVVVRGDGSPTYFASDIAYHYNKFLERNFDKVINIWGADHQGHIPRMKVVVGALGINPEQLKVVISQMVTLRRGDELLRISKRSGDIITLREVVEEVGADACRFFFLSRSADSQMDFDLELAKRESTDNPVYYVQYAHARIASILRLAQQRGIDYGDGDVSLLVTEPELTLIRKMLLLPELVEIVAHTLEPHHLTYYAQDLANSR</sequence>
<dbReference type="AlphaFoldDB" id="X0Z311"/>
<gene>
    <name evidence="13" type="ORF">S01H4_16423</name>
</gene>
<evidence type="ECO:0000256" key="7">
    <source>
        <dbReference type="ARBA" id="ARBA00022741"/>
    </source>
</evidence>
<evidence type="ECO:0000256" key="4">
    <source>
        <dbReference type="ARBA" id="ARBA00012837"/>
    </source>
</evidence>
<dbReference type="InterPro" id="IPR014729">
    <property type="entry name" value="Rossmann-like_a/b/a_fold"/>
</dbReference>
<keyword evidence="7" id="KW-0547">Nucleotide-binding</keyword>
<keyword evidence="10" id="KW-0030">Aminoacyl-tRNA synthetase</keyword>
<comment type="subcellular location">
    <subcellularLocation>
        <location evidence="1">Cytoplasm</location>
    </subcellularLocation>
</comment>
<keyword evidence="9" id="KW-0648">Protein biosynthesis</keyword>
<evidence type="ECO:0000259" key="12">
    <source>
        <dbReference type="SMART" id="SM00836"/>
    </source>
</evidence>